<name>A0ABR3P9H4_9PEZI</name>
<reference evidence="4 5" key="1">
    <citation type="submission" date="2024-07" db="EMBL/GenBank/DDBJ databases">
        <title>Draft sequence of the Neodothiora populina.</title>
        <authorList>
            <person name="Drown D.D."/>
            <person name="Schuette U.S."/>
            <person name="Buechlein A.B."/>
            <person name="Rusch D.R."/>
            <person name="Winton L.W."/>
            <person name="Adams G.A."/>
        </authorList>
    </citation>
    <scope>NUCLEOTIDE SEQUENCE [LARGE SCALE GENOMIC DNA]</scope>
    <source>
        <strain evidence="4 5">CPC 39397</strain>
    </source>
</reference>
<feature type="domain" description="Impact N-terminal" evidence="3">
    <location>
        <begin position="28"/>
        <end position="133"/>
    </location>
</feature>
<dbReference type="PANTHER" id="PTHR16301">
    <property type="entry name" value="IMPACT-RELATED"/>
    <property type="match status" value="1"/>
</dbReference>
<dbReference type="RefSeq" id="XP_069199007.1">
    <property type="nucleotide sequence ID" value="XM_069342505.1"/>
</dbReference>
<dbReference type="GeneID" id="95976787"/>
<evidence type="ECO:0000256" key="1">
    <source>
        <dbReference type="ARBA" id="ARBA00007665"/>
    </source>
</evidence>
<gene>
    <name evidence="4" type="ORF">AAFC00_003085</name>
</gene>
<dbReference type="Proteomes" id="UP001562354">
    <property type="component" value="Unassembled WGS sequence"/>
</dbReference>
<dbReference type="Gene3D" id="3.30.230.30">
    <property type="entry name" value="Impact, N-terminal domain"/>
    <property type="match status" value="1"/>
</dbReference>
<proteinExistence type="inferred from homology"/>
<keyword evidence="5" id="KW-1185">Reference proteome</keyword>
<comment type="similarity">
    <text evidence="1">Belongs to the IMPACT family.</text>
</comment>
<dbReference type="Pfam" id="PF01205">
    <property type="entry name" value="Impact_N"/>
    <property type="match status" value="1"/>
</dbReference>
<dbReference type="InterPro" id="IPR020568">
    <property type="entry name" value="Ribosomal_Su5_D2-typ_SF"/>
</dbReference>
<dbReference type="EMBL" id="JBFMKM010000012">
    <property type="protein sequence ID" value="KAL1302731.1"/>
    <property type="molecule type" value="Genomic_DNA"/>
</dbReference>
<accession>A0ABR3P9H4</accession>
<organism evidence="4 5">
    <name type="scientific">Neodothiora populina</name>
    <dbReference type="NCBI Taxonomy" id="2781224"/>
    <lineage>
        <taxon>Eukaryota</taxon>
        <taxon>Fungi</taxon>
        <taxon>Dikarya</taxon>
        <taxon>Ascomycota</taxon>
        <taxon>Pezizomycotina</taxon>
        <taxon>Dothideomycetes</taxon>
        <taxon>Dothideomycetidae</taxon>
        <taxon>Dothideales</taxon>
        <taxon>Dothioraceae</taxon>
        <taxon>Neodothiora</taxon>
    </lineage>
</organism>
<evidence type="ECO:0000313" key="4">
    <source>
        <dbReference type="EMBL" id="KAL1302731.1"/>
    </source>
</evidence>
<feature type="compositionally biased region" description="Polar residues" evidence="2">
    <location>
        <begin position="340"/>
        <end position="354"/>
    </location>
</feature>
<feature type="compositionally biased region" description="Polar residues" evidence="2">
    <location>
        <begin position="304"/>
        <end position="315"/>
    </location>
</feature>
<dbReference type="SUPFAM" id="SSF54211">
    <property type="entry name" value="Ribosomal protein S5 domain 2-like"/>
    <property type="match status" value="1"/>
</dbReference>
<feature type="compositionally biased region" description="Polar residues" evidence="2">
    <location>
        <begin position="266"/>
        <end position="279"/>
    </location>
</feature>
<protein>
    <recommendedName>
        <fullName evidence="3">Impact N-terminal domain-containing protein</fullName>
    </recommendedName>
</protein>
<sequence length="354" mass="39310">MKRQRSASSAASRKDDHDIWQSTKIEDRASIFIAYFSPTMPPKELQSTAQISAASHRMLAWRKPGSQRTLHTHSRALELGSDDDGEQYGGKRVLKVLEEMRVEGSLVVARWYGGVMLGPVRFNHIEDVARDAVRAWQQQEESEGAKRRKVTEEANEKVNLVLELRERDQSIKVLRGLLEDAQKAGEGEVVDAISKSSAPASILTRKIDYASMTLDRLRQMDKARDSTVAFLLKKIDETEKQHQQQQQQQQTLQIATEEGKSGDADQLQSSQSAKPTSTENKNEQSEGPAAVDTKPNPEIEERQSSQAVAETTKTVASIPENETAVNLQSEEVEPIAVAQAQKTPGAQQNPSDPD</sequence>
<dbReference type="InterPro" id="IPR023582">
    <property type="entry name" value="Impact"/>
</dbReference>
<evidence type="ECO:0000259" key="3">
    <source>
        <dbReference type="Pfam" id="PF01205"/>
    </source>
</evidence>
<feature type="region of interest" description="Disordered" evidence="2">
    <location>
        <begin position="241"/>
        <end position="354"/>
    </location>
</feature>
<evidence type="ECO:0000313" key="5">
    <source>
        <dbReference type="Proteomes" id="UP001562354"/>
    </source>
</evidence>
<dbReference type="PANTHER" id="PTHR16301:SF26">
    <property type="entry name" value="IMPACT FAMILY MEMBER C14C8.09C"/>
    <property type="match status" value="1"/>
</dbReference>
<dbReference type="InterPro" id="IPR036956">
    <property type="entry name" value="Impact_N_sf"/>
</dbReference>
<comment type="caution">
    <text evidence="4">The sequence shown here is derived from an EMBL/GenBank/DDBJ whole genome shotgun (WGS) entry which is preliminary data.</text>
</comment>
<evidence type="ECO:0000256" key="2">
    <source>
        <dbReference type="SAM" id="MobiDB-lite"/>
    </source>
</evidence>
<dbReference type="InterPro" id="IPR001498">
    <property type="entry name" value="Impact_N"/>
</dbReference>